<dbReference type="PaxDb" id="353153-Q4E2M7"/>
<name>Q4E2M7_TRYCC</name>
<dbReference type="Proteomes" id="UP000002296">
    <property type="component" value="Unassembled WGS sequence"/>
</dbReference>
<dbReference type="GeneID" id="3553683"/>
<protein>
    <submittedName>
        <fullName evidence="1">Uncharacterized protein</fullName>
    </submittedName>
</protein>
<organism evidence="1 2">
    <name type="scientific">Trypanosoma cruzi (strain CL Brener)</name>
    <dbReference type="NCBI Taxonomy" id="353153"/>
    <lineage>
        <taxon>Eukaryota</taxon>
        <taxon>Discoba</taxon>
        <taxon>Euglenozoa</taxon>
        <taxon>Kinetoplastea</taxon>
        <taxon>Metakinetoplastina</taxon>
        <taxon>Trypanosomatida</taxon>
        <taxon>Trypanosomatidae</taxon>
        <taxon>Trypanosoma</taxon>
        <taxon>Schizotrypanum</taxon>
    </lineage>
</organism>
<dbReference type="AlphaFoldDB" id="Q4E2M7"/>
<dbReference type="RefSeq" id="XP_820884.1">
    <property type="nucleotide sequence ID" value="XM_815791.1"/>
</dbReference>
<proteinExistence type="predicted"/>
<dbReference type="InParanoid" id="Q4E2M7"/>
<accession>Q4E2M7</accession>
<reference evidence="1 2" key="1">
    <citation type="journal article" date="2005" name="Science">
        <title>The genome sequence of Trypanosoma cruzi, etiologic agent of Chagas disease.</title>
        <authorList>
            <person name="El-Sayed N.M."/>
            <person name="Myler P.J."/>
            <person name="Bartholomeu D.C."/>
            <person name="Nilsson D."/>
            <person name="Aggarwal G."/>
            <person name="Tran A.N."/>
            <person name="Ghedin E."/>
            <person name="Worthey E.A."/>
            <person name="Delcher A.L."/>
            <person name="Blandin G."/>
            <person name="Westenberger S.J."/>
            <person name="Caler E."/>
            <person name="Cerqueira G.C."/>
            <person name="Branche C."/>
            <person name="Haas B."/>
            <person name="Anupama A."/>
            <person name="Arner E."/>
            <person name="Aslund L."/>
            <person name="Attipoe P."/>
            <person name="Bontempi E."/>
            <person name="Bringaud F."/>
            <person name="Burton P."/>
            <person name="Cadag E."/>
            <person name="Campbell D.A."/>
            <person name="Carrington M."/>
            <person name="Crabtree J."/>
            <person name="Darban H."/>
            <person name="da Silveira J.F."/>
            <person name="de Jong P."/>
            <person name="Edwards K."/>
            <person name="Englund P.T."/>
            <person name="Fazelina G."/>
            <person name="Feldblyum T."/>
            <person name="Ferella M."/>
            <person name="Frasch A.C."/>
            <person name="Gull K."/>
            <person name="Horn D."/>
            <person name="Hou L."/>
            <person name="Huang Y."/>
            <person name="Kindlund E."/>
            <person name="Klingbeil M."/>
            <person name="Kluge S."/>
            <person name="Koo H."/>
            <person name="Lacerda D."/>
            <person name="Levin M.J."/>
            <person name="Lorenzi H."/>
            <person name="Louie T."/>
            <person name="Machado C.R."/>
            <person name="McCulloch R."/>
            <person name="McKenna A."/>
            <person name="Mizuno Y."/>
            <person name="Mottram J.C."/>
            <person name="Nelson S."/>
            <person name="Ochaya S."/>
            <person name="Osoegawa K."/>
            <person name="Pai G."/>
            <person name="Parsons M."/>
            <person name="Pentony M."/>
            <person name="Pettersson U."/>
            <person name="Pop M."/>
            <person name="Ramirez J.L."/>
            <person name="Rinta J."/>
            <person name="Robertson L."/>
            <person name="Salzberg S.L."/>
            <person name="Sanchez D.O."/>
            <person name="Seyler A."/>
            <person name="Sharma R."/>
            <person name="Shetty J."/>
            <person name="Simpson A.J."/>
            <person name="Sisk E."/>
            <person name="Tammi M.T."/>
            <person name="Tarleton R."/>
            <person name="Teixeira S."/>
            <person name="Van Aken S."/>
            <person name="Vogt C."/>
            <person name="Ward P.N."/>
            <person name="Wickstead B."/>
            <person name="Wortman J."/>
            <person name="White O."/>
            <person name="Fraser C.M."/>
            <person name="Stuart K.D."/>
            <person name="Andersson B."/>
        </authorList>
    </citation>
    <scope>NUCLEOTIDE SEQUENCE [LARGE SCALE GENOMIC DNA]</scope>
    <source>
        <strain evidence="1 2">CL Brener</strain>
    </source>
</reference>
<sequence length="134" mass="15739">MLFFTFFFSFFSKMRRTFLSFNKDGRAEERLNGFLSVAQESKTNFMTRRQGLCMREEKLFLVDEDLLLNHLLAGTSLKYDAEAVTLQGAFDERVEVDNVVRISLELLRDDFGERQKKDPNYVDWDSKLPAFRGD</sequence>
<comment type="caution">
    <text evidence="1">The sequence shown here is derived from an EMBL/GenBank/DDBJ whole genome shotgun (WGS) entry which is preliminary data.</text>
</comment>
<gene>
    <name evidence="1" type="ORF">Tc00.1047053510889.240</name>
</gene>
<evidence type="ECO:0000313" key="2">
    <source>
        <dbReference type="Proteomes" id="UP000002296"/>
    </source>
</evidence>
<dbReference type="EMBL" id="AAHK01000032">
    <property type="protein sequence ID" value="EAN99033.1"/>
    <property type="molecule type" value="Genomic_DNA"/>
</dbReference>
<dbReference type="KEGG" id="tcr:510889.240"/>
<keyword evidence="2" id="KW-1185">Reference proteome</keyword>
<evidence type="ECO:0000313" key="1">
    <source>
        <dbReference type="EMBL" id="EAN99033.1"/>
    </source>
</evidence>